<reference evidence="1" key="1">
    <citation type="submission" date="2015-07" db="EMBL/GenBank/DDBJ databases">
        <title>Adaptation to a free-living lifestyle via gene acquisitions in the diplomonad Trepomonas sp. PC1.</title>
        <authorList>
            <person name="Xu F."/>
            <person name="Jerlstrom-Hultqvist J."/>
            <person name="Kolisko M."/>
            <person name="Simpson A.G.B."/>
            <person name="Roger A.J."/>
            <person name="Svard S.G."/>
            <person name="Andersson J.O."/>
        </authorList>
    </citation>
    <scope>NUCLEOTIDE SEQUENCE</scope>
    <source>
        <strain evidence="1">PC1</strain>
    </source>
</reference>
<evidence type="ECO:0008006" key="2">
    <source>
        <dbReference type="Google" id="ProtNLM"/>
    </source>
</evidence>
<proteinExistence type="predicted"/>
<dbReference type="InterPro" id="IPR001611">
    <property type="entry name" value="Leu-rich_rpt"/>
</dbReference>
<dbReference type="PROSITE" id="PS51450">
    <property type="entry name" value="LRR"/>
    <property type="match status" value="1"/>
</dbReference>
<dbReference type="Gene3D" id="3.80.10.10">
    <property type="entry name" value="Ribonuclease Inhibitor"/>
    <property type="match status" value="2"/>
</dbReference>
<dbReference type="EMBL" id="GDID01002986">
    <property type="protein sequence ID" value="JAP93620.1"/>
    <property type="molecule type" value="Transcribed_RNA"/>
</dbReference>
<protein>
    <recommendedName>
        <fullName evidence="2">Leucine rich repeats-containing protein</fullName>
    </recommendedName>
</protein>
<accession>A0A146K9X8</accession>
<organism evidence="1">
    <name type="scientific">Trepomonas sp. PC1</name>
    <dbReference type="NCBI Taxonomy" id="1076344"/>
    <lineage>
        <taxon>Eukaryota</taxon>
        <taxon>Metamonada</taxon>
        <taxon>Diplomonadida</taxon>
        <taxon>Hexamitidae</taxon>
        <taxon>Hexamitinae</taxon>
        <taxon>Trepomonas</taxon>
    </lineage>
</organism>
<dbReference type="SUPFAM" id="SSF52058">
    <property type="entry name" value="L domain-like"/>
    <property type="match status" value="1"/>
</dbReference>
<gene>
    <name evidence="1" type="ORF">TPC1_14035</name>
</gene>
<dbReference type="AlphaFoldDB" id="A0A146K9X8"/>
<evidence type="ECO:0000313" key="1">
    <source>
        <dbReference type="EMBL" id="JAP93620.1"/>
    </source>
</evidence>
<feature type="non-terminal residue" evidence="1">
    <location>
        <position position="1"/>
    </location>
</feature>
<sequence length="405" mass="47714">NKEITTLDELNEILKDKNLGFCDQISFKFLIPTRQFELLIIKNLSFWNMVLQDQQILEISCDIPKCLTLINSVLSFNQKCKVVNLILRNNSVVSPAINVIDLKKICFIDQDINSDLIYNNVNSITFMQLKNCKNDFIFTQKFQNLKEFEFFGKQICVNNFMDIEIMQITAPTIQFDQVILQNVQKLFLIDCQLQNLSFSDFMPSLSYLLLKNNGLTECKLANQQLRRLEIFENKIKVFCEVSTLKKLEVQRCGLKNLNFLENFKNLEELNASENYICNVKGVLFCKNLSSINIHKNFIMTEQFRYLQGLQIARLYDWHFAQNPTDKSLKSKLMNIKGYTNNDAKKQPFEMDLLEDWKSKLELSYQKQKCKNLLLKDQNEKFVHRVQNIYKMLQKIRFKIEHSGTE</sequence>
<name>A0A146K9X8_9EUKA</name>
<dbReference type="InterPro" id="IPR032675">
    <property type="entry name" value="LRR_dom_sf"/>
</dbReference>